<keyword evidence="8 17" id="KW-0133">Cell shape</keyword>
<keyword evidence="9 17" id="KW-0573">Peptidoglycan synthesis</keyword>
<keyword evidence="11 17" id="KW-0472">Membrane</keyword>
<dbReference type="Pfam" id="PF02673">
    <property type="entry name" value="BacA"/>
    <property type="match status" value="1"/>
</dbReference>
<evidence type="ECO:0000256" key="13">
    <source>
        <dbReference type="ARBA" id="ARBA00023316"/>
    </source>
</evidence>
<dbReference type="PANTHER" id="PTHR30622:SF2">
    <property type="entry name" value="UNDECAPRENYL-DIPHOSPHATASE"/>
    <property type="match status" value="1"/>
</dbReference>
<dbReference type="PANTHER" id="PTHR30622">
    <property type="entry name" value="UNDECAPRENYL-DIPHOSPHATASE"/>
    <property type="match status" value="1"/>
</dbReference>
<dbReference type="InterPro" id="IPR003824">
    <property type="entry name" value="UppP"/>
</dbReference>
<feature type="transmembrane region" description="Helical" evidence="17">
    <location>
        <begin position="189"/>
        <end position="209"/>
    </location>
</feature>
<feature type="transmembrane region" description="Helical" evidence="17">
    <location>
        <begin position="252"/>
        <end position="269"/>
    </location>
</feature>
<comment type="subcellular location">
    <subcellularLocation>
        <location evidence="1 17">Cell membrane</location>
        <topology evidence="1 17">Multi-pass membrane protein</topology>
    </subcellularLocation>
</comment>
<dbReference type="OrthoDB" id="9808289at2"/>
<feature type="transmembrane region" description="Helical" evidence="17">
    <location>
        <begin position="221"/>
        <end position="240"/>
    </location>
</feature>
<proteinExistence type="inferred from homology"/>
<evidence type="ECO:0000256" key="16">
    <source>
        <dbReference type="ARBA" id="ARBA00047594"/>
    </source>
</evidence>
<organism evidence="18 19">
    <name type="scientific">Paenibacillus paeoniae</name>
    <dbReference type="NCBI Taxonomy" id="2292705"/>
    <lineage>
        <taxon>Bacteria</taxon>
        <taxon>Bacillati</taxon>
        <taxon>Bacillota</taxon>
        <taxon>Bacilli</taxon>
        <taxon>Bacillales</taxon>
        <taxon>Paenibacillaceae</taxon>
        <taxon>Paenibacillus</taxon>
    </lineage>
</organism>
<evidence type="ECO:0000256" key="6">
    <source>
        <dbReference type="ARBA" id="ARBA00022692"/>
    </source>
</evidence>
<feature type="transmembrane region" description="Helical" evidence="17">
    <location>
        <begin position="116"/>
        <end position="137"/>
    </location>
</feature>
<dbReference type="AlphaFoldDB" id="A0A371PH16"/>
<keyword evidence="5 17" id="KW-1003">Cell membrane</keyword>
<evidence type="ECO:0000313" key="18">
    <source>
        <dbReference type="EMBL" id="REK75243.1"/>
    </source>
</evidence>
<keyword evidence="10 17" id="KW-1133">Transmembrane helix</keyword>
<keyword evidence="12 17" id="KW-0046">Antibiotic resistance</keyword>
<keyword evidence="19" id="KW-1185">Reference proteome</keyword>
<comment type="catalytic activity">
    <reaction evidence="16 17">
        <text>di-trans,octa-cis-undecaprenyl diphosphate + H2O = di-trans,octa-cis-undecaprenyl phosphate + phosphate + H(+)</text>
        <dbReference type="Rhea" id="RHEA:28094"/>
        <dbReference type="ChEBI" id="CHEBI:15377"/>
        <dbReference type="ChEBI" id="CHEBI:15378"/>
        <dbReference type="ChEBI" id="CHEBI:43474"/>
        <dbReference type="ChEBI" id="CHEBI:58405"/>
        <dbReference type="ChEBI" id="CHEBI:60392"/>
        <dbReference type="EC" id="3.6.1.27"/>
    </reaction>
</comment>
<feature type="transmembrane region" description="Helical" evidence="17">
    <location>
        <begin position="49"/>
        <end position="67"/>
    </location>
</feature>
<comment type="function">
    <text evidence="17">Catalyzes the dephosphorylation of undecaprenyl diphosphate (UPP). Confers resistance to bacitracin.</text>
</comment>
<evidence type="ECO:0000256" key="9">
    <source>
        <dbReference type="ARBA" id="ARBA00022984"/>
    </source>
</evidence>
<comment type="caution">
    <text evidence="18">The sequence shown here is derived from an EMBL/GenBank/DDBJ whole genome shotgun (WGS) entry which is preliminary data.</text>
</comment>
<evidence type="ECO:0000256" key="8">
    <source>
        <dbReference type="ARBA" id="ARBA00022960"/>
    </source>
</evidence>
<dbReference type="GO" id="GO:0046677">
    <property type="term" value="P:response to antibiotic"/>
    <property type="evidence" value="ECO:0007669"/>
    <property type="project" value="UniProtKB-UniRule"/>
</dbReference>
<comment type="miscellaneous">
    <text evidence="17">Bacitracin is thought to be involved in the inhibition of peptidoglycan synthesis by sequestering undecaprenyl diphosphate, thereby reducing the pool of lipid carrier available.</text>
</comment>
<evidence type="ECO:0000256" key="17">
    <source>
        <dbReference type="HAMAP-Rule" id="MF_01006"/>
    </source>
</evidence>
<keyword evidence="7 17" id="KW-0378">Hydrolase</keyword>
<dbReference type="GO" id="GO:0050380">
    <property type="term" value="F:undecaprenyl-diphosphatase activity"/>
    <property type="evidence" value="ECO:0007669"/>
    <property type="project" value="UniProtKB-UniRule"/>
</dbReference>
<evidence type="ECO:0000256" key="1">
    <source>
        <dbReference type="ARBA" id="ARBA00004651"/>
    </source>
</evidence>
<evidence type="ECO:0000256" key="5">
    <source>
        <dbReference type="ARBA" id="ARBA00022475"/>
    </source>
</evidence>
<dbReference type="GO" id="GO:0008360">
    <property type="term" value="P:regulation of cell shape"/>
    <property type="evidence" value="ECO:0007669"/>
    <property type="project" value="UniProtKB-KW"/>
</dbReference>
<reference evidence="18 19" key="1">
    <citation type="submission" date="2018-08" db="EMBL/GenBank/DDBJ databases">
        <title>Paenibacillus sp. M4BSY-1, whole genome shotgun sequence.</title>
        <authorList>
            <person name="Tuo L."/>
        </authorList>
    </citation>
    <scope>NUCLEOTIDE SEQUENCE [LARGE SCALE GENOMIC DNA]</scope>
    <source>
        <strain evidence="18 19">M4BSY-1</strain>
    </source>
</reference>
<dbReference type="GO" id="GO:0009252">
    <property type="term" value="P:peptidoglycan biosynthetic process"/>
    <property type="evidence" value="ECO:0007669"/>
    <property type="project" value="UniProtKB-KW"/>
</dbReference>
<keyword evidence="6 17" id="KW-0812">Transmembrane</keyword>
<dbReference type="GO" id="GO:0005886">
    <property type="term" value="C:plasma membrane"/>
    <property type="evidence" value="ECO:0007669"/>
    <property type="project" value="UniProtKB-SubCell"/>
</dbReference>
<gene>
    <name evidence="17" type="primary">uppP</name>
    <name evidence="18" type="ORF">DX130_14910</name>
</gene>
<evidence type="ECO:0000256" key="14">
    <source>
        <dbReference type="ARBA" id="ARBA00032707"/>
    </source>
</evidence>
<comment type="similarity">
    <text evidence="2 17">Belongs to the UppP family.</text>
</comment>
<keyword evidence="13 17" id="KW-0961">Cell wall biogenesis/degradation</keyword>
<dbReference type="EC" id="3.6.1.27" evidence="3 17"/>
<protein>
    <recommendedName>
        <fullName evidence="4 17">Undecaprenyl-diphosphatase</fullName>
        <ecNumber evidence="3 17">3.6.1.27</ecNumber>
    </recommendedName>
    <alternativeName>
        <fullName evidence="15 17">Bacitracin resistance protein</fullName>
    </alternativeName>
    <alternativeName>
        <fullName evidence="14 17">Undecaprenyl pyrophosphate phosphatase</fullName>
    </alternativeName>
</protein>
<sequence>MEQVILWLKYLVLGAVQGFTEPIPISSSGHVIIARELMGMEQEGLSFEVFLNTASLIAILFIYRAMIGRLIVNGYRFIRTRKGEYKSDFMFIVYVILGTIPAGLIGYLFQDHIERIFSHAKVVAISLLVTGLALWLIRNLRGKKREGDLSAKDAIIVGLAQAVALIPGISRSGSTVIASIAVGMRQETALRFSFMLYIPISLGGVVLGLKDFSSDPISSSLVGPYAIAFLASLVLTYFAMKWLMNIMEKGNLKYFAYYCFAAGILLLLFL</sequence>
<dbReference type="EMBL" id="QUBQ01000002">
    <property type="protein sequence ID" value="REK75243.1"/>
    <property type="molecule type" value="Genomic_DNA"/>
</dbReference>
<evidence type="ECO:0000256" key="10">
    <source>
        <dbReference type="ARBA" id="ARBA00022989"/>
    </source>
</evidence>
<evidence type="ECO:0000256" key="3">
    <source>
        <dbReference type="ARBA" id="ARBA00012374"/>
    </source>
</evidence>
<dbReference type="HAMAP" id="MF_01006">
    <property type="entry name" value="Undec_diphosphatase"/>
    <property type="match status" value="1"/>
</dbReference>
<evidence type="ECO:0000256" key="4">
    <source>
        <dbReference type="ARBA" id="ARBA00021581"/>
    </source>
</evidence>
<dbReference type="GO" id="GO:0071555">
    <property type="term" value="P:cell wall organization"/>
    <property type="evidence" value="ECO:0007669"/>
    <property type="project" value="UniProtKB-KW"/>
</dbReference>
<name>A0A371PH16_9BACL</name>
<evidence type="ECO:0000256" key="15">
    <source>
        <dbReference type="ARBA" id="ARBA00032932"/>
    </source>
</evidence>
<feature type="transmembrane region" description="Helical" evidence="17">
    <location>
        <begin position="88"/>
        <end position="110"/>
    </location>
</feature>
<accession>A0A371PH16</accession>
<dbReference type="RefSeq" id="WP_116047218.1">
    <property type="nucleotide sequence ID" value="NZ_QUBQ01000002.1"/>
</dbReference>
<evidence type="ECO:0000256" key="11">
    <source>
        <dbReference type="ARBA" id="ARBA00023136"/>
    </source>
</evidence>
<evidence type="ECO:0000256" key="12">
    <source>
        <dbReference type="ARBA" id="ARBA00023251"/>
    </source>
</evidence>
<dbReference type="Proteomes" id="UP000261905">
    <property type="component" value="Unassembled WGS sequence"/>
</dbReference>
<evidence type="ECO:0000256" key="2">
    <source>
        <dbReference type="ARBA" id="ARBA00010621"/>
    </source>
</evidence>
<evidence type="ECO:0000313" key="19">
    <source>
        <dbReference type="Proteomes" id="UP000261905"/>
    </source>
</evidence>
<evidence type="ECO:0000256" key="7">
    <source>
        <dbReference type="ARBA" id="ARBA00022801"/>
    </source>
</evidence>